<feature type="domain" description="Bacterial surface antigen (D15)" evidence="7">
    <location>
        <begin position="669"/>
        <end position="828"/>
    </location>
</feature>
<evidence type="ECO:0000259" key="7">
    <source>
        <dbReference type="Pfam" id="PF01103"/>
    </source>
</evidence>
<keyword evidence="4" id="KW-0472">Membrane</keyword>
<name>A0ABY6NTM1_9FLAO</name>
<keyword evidence="2" id="KW-0812">Transmembrane</keyword>
<feature type="domain" description="POTRA" evidence="8">
    <location>
        <begin position="129"/>
        <end position="177"/>
    </location>
</feature>
<gene>
    <name evidence="9" type="ORF">JRG66_03300</name>
</gene>
<evidence type="ECO:0000256" key="6">
    <source>
        <dbReference type="SAM" id="SignalP"/>
    </source>
</evidence>
<feature type="chain" id="PRO_5046604721" evidence="6">
    <location>
        <begin position="26"/>
        <end position="854"/>
    </location>
</feature>
<reference evidence="9" key="1">
    <citation type="submission" date="2021-02" db="EMBL/GenBank/DDBJ databases">
        <title>Salinimicrobium sp. nov. isolated from seawater in Tongyeong, Republic of Korea.</title>
        <authorList>
            <person name="Lee S.-J."/>
        </authorList>
    </citation>
    <scope>NUCLEOTIDE SEQUENCE</scope>
    <source>
        <strain evidence="9">HN-2-9-2</strain>
    </source>
</reference>
<evidence type="ECO:0000256" key="4">
    <source>
        <dbReference type="ARBA" id="ARBA00023136"/>
    </source>
</evidence>
<protein>
    <submittedName>
        <fullName evidence="9">BamA/TamA family outer membrane protein</fullName>
    </submittedName>
</protein>
<dbReference type="InterPro" id="IPR000184">
    <property type="entry name" value="Bac_surfAg_D15"/>
</dbReference>
<evidence type="ECO:0000313" key="9">
    <source>
        <dbReference type="EMBL" id="UZH55921.1"/>
    </source>
</evidence>
<dbReference type="InterPro" id="IPR039910">
    <property type="entry name" value="D15-like"/>
</dbReference>
<dbReference type="RefSeq" id="WP_265164331.1">
    <property type="nucleotide sequence ID" value="NZ_CP069620.1"/>
</dbReference>
<dbReference type="EMBL" id="CP069620">
    <property type="protein sequence ID" value="UZH55921.1"/>
    <property type="molecule type" value="Genomic_DNA"/>
</dbReference>
<keyword evidence="3 6" id="KW-0732">Signal</keyword>
<sequence length="854" mass="97702">MKHLRAKISLILLTALFLSSCNAVKRVEDDQRLLKENTIYVDGEEISQRNIYNQLYQEPNKTFLGLPLQLYLYNLANPNPDTTYLNWLQKKPKRAESLADILSEKQVVRLGNIYVNINEWIKETGEPPAIVSEEKSERSAERLKAWYWNNGWFNAETDYEIIPTRKKRAKVNYYVTPKQPYFIDSVTTKIASVVADSIYEAHKRNSLIVPGLQYKTQDYGAERERLTQLYRNNGLYHFEQEYISFEADTINTEHKVSTTLIIQNREATVDGVETRIPYKVHKISDVNIFPDYRYENRTEPITDTASNEGYKIYSFDKLQYKPGALTNAIFISPGSIYSDADRTLTYNRLNQLRIFKYPNIQYMQDPTDTTGTALIANVFLTPRQKYSLGFEFDLSQSNIQKFGIGFGGSLLIRNVFRGAEILEISGRGSIGSSKDAANDSDRFFDITEIGMDVDLTLPRILFPVSTEKFIPKYMYPFTTLGAGASTQTNIGLDKQSFTAVMNYRWLPNDKLTHLLDLVNIQYVRNLNVDNYFNVYRNSYLEINEIATSENVSAAEEFFTTNEQGERFLQIPEGADGFLRASRRGQVEGLTGSQSEILNDLRERKNRLTEDNLIYATNFSYILNKKENIYDEDFSRLRVKLEAAGNFLSAVSKLTGIKKDDSDRYSIFGVNFSQYAKTEIDYIKHWDLGRDNVIAIRTFGGIAIPYGNSNSIPFIRSFFAGGPNDNRAWQPYSLGPGSSGGRNEFNEANMKLALSAEYRFNLFGDLNAAVFADAGNIWNVFDVVEEEASTFTGFSDLQELALGTGVGFRYDFDFFVLRFDIGFKTYNPALEPEDRWFSGYKLSQAVYNVGINYPF</sequence>
<dbReference type="PANTHER" id="PTHR12815:SF47">
    <property type="entry name" value="TRANSLOCATION AND ASSEMBLY MODULE SUBUNIT TAMA"/>
    <property type="match status" value="1"/>
</dbReference>
<dbReference type="InterPro" id="IPR010827">
    <property type="entry name" value="BamA/TamA_POTRA"/>
</dbReference>
<keyword evidence="5" id="KW-0998">Cell outer membrane</keyword>
<evidence type="ECO:0000313" key="10">
    <source>
        <dbReference type="Proteomes" id="UP001163981"/>
    </source>
</evidence>
<organism evidence="9 10">
    <name type="scientific">Salinimicrobium tongyeongense</name>
    <dbReference type="NCBI Taxonomy" id="2809707"/>
    <lineage>
        <taxon>Bacteria</taxon>
        <taxon>Pseudomonadati</taxon>
        <taxon>Bacteroidota</taxon>
        <taxon>Flavobacteriia</taxon>
        <taxon>Flavobacteriales</taxon>
        <taxon>Flavobacteriaceae</taxon>
        <taxon>Salinimicrobium</taxon>
    </lineage>
</organism>
<dbReference type="Pfam" id="PF07244">
    <property type="entry name" value="POTRA"/>
    <property type="match status" value="1"/>
</dbReference>
<accession>A0ABY6NTM1</accession>
<evidence type="ECO:0000256" key="3">
    <source>
        <dbReference type="ARBA" id="ARBA00022729"/>
    </source>
</evidence>
<dbReference type="Gene3D" id="2.40.160.50">
    <property type="entry name" value="membrane protein fhac: a member of the omp85/tpsb transporter family"/>
    <property type="match status" value="1"/>
</dbReference>
<dbReference type="PROSITE" id="PS51257">
    <property type="entry name" value="PROKAR_LIPOPROTEIN"/>
    <property type="match status" value="1"/>
</dbReference>
<feature type="signal peptide" evidence="6">
    <location>
        <begin position="1"/>
        <end position="25"/>
    </location>
</feature>
<dbReference type="Proteomes" id="UP001163981">
    <property type="component" value="Chromosome"/>
</dbReference>
<evidence type="ECO:0000256" key="2">
    <source>
        <dbReference type="ARBA" id="ARBA00022692"/>
    </source>
</evidence>
<comment type="subcellular location">
    <subcellularLocation>
        <location evidence="1">Membrane</location>
    </subcellularLocation>
</comment>
<proteinExistence type="predicted"/>
<evidence type="ECO:0000256" key="5">
    <source>
        <dbReference type="ARBA" id="ARBA00023237"/>
    </source>
</evidence>
<evidence type="ECO:0000256" key="1">
    <source>
        <dbReference type="ARBA" id="ARBA00004370"/>
    </source>
</evidence>
<dbReference type="PANTHER" id="PTHR12815">
    <property type="entry name" value="SORTING AND ASSEMBLY MACHINERY SAMM50 PROTEIN FAMILY MEMBER"/>
    <property type="match status" value="1"/>
</dbReference>
<evidence type="ECO:0000259" key="8">
    <source>
        <dbReference type="Pfam" id="PF07244"/>
    </source>
</evidence>
<dbReference type="Pfam" id="PF01103">
    <property type="entry name" value="Omp85"/>
    <property type="match status" value="1"/>
</dbReference>
<keyword evidence="10" id="KW-1185">Reference proteome</keyword>